<organism evidence="1 2">
    <name type="scientific">Eragrostis curvula</name>
    <name type="common">weeping love grass</name>
    <dbReference type="NCBI Taxonomy" id="38414"/>
    <lineage>
        <taxon>Eukaryota</taxon>
        <taxon>Viridiplantae</taxon>
        <taxon>Streptophyta</taxon>
        <taxon>Embryophyta</taxon>
        <taxon>Tracheophyta</taxon>
        <taxon>Spermatophyta</taxon>
        <taxon>Magnoliopsida</taxon>
        <taxon>Liliopsida</taxon>
        <taxon>Poales</taxon>
        <taxon>Poaceae</taxon>
        <taxon>PACMAD clade</taxon>
        <taxon>Chloridoideae</taxon>
        <taxon>Eragrostideae</taxon>
        <taxon>Eragrostidinae</taxon>
        <taxon>Eragrostis</taxon>
    </lineage>
</organism>
<name>A0A5J9UF06_9POAL</name>
<gene>
    <name evidence="1" type="ORF">EJB05_31442</name>
</gene>
<evidence type="ECO:0000313" key="1">
    <source>
        <dbReference type="EMBL" id="TVU21780.1"/>
    </source>
</evidence>
<dbReference type="OrthoDB" id="2014278at2759"/>
<sequence>LVDTKAQRVLYAEASKDIVDFLFSLLTLPVGTVVKILSKDSMAGSIGNLYGSVEKLDATYVSSADAKNALLAPAGGYEGGKLLELPQAATSAELYRCRAFRYEDCHKNVTKAIGTPCPSCKAKMDVVTNLVGPSVAVSGGEAAAAMSALAGTGFVQGVVTYTVMDDLTVAPMSTISGITLLNTFGITDLGTLQEKTVQLGYAEGLEILRVALQSKNVLSEVFLGKKKQKSEEQYLLCSDASTPTLSMKLLVDTKAGRVLYAEARKDVVDFLFSLLTLPVGTIVKILSKDSMVGSIGNLYGSVEELDVTYVRSDHAKDALLAPVGGYDGGKLLQLPAPGQSVTKEFYRCNNNSYTECQTHLCKVSGTRCRSVYCSGTMTTKMTLVDPSSGSGAKEVAATSSTGFVQGVVTYTVMDDLKVAPMSTISGITLLNTFGITDIGMLQEKTVQLGYAEGLEILRVSLQSKNVLSDVYLGKKKQNV</sequence>
<dbReference type="InterPro" id="IPR007750">
    <property type="entry name" value="DUF674"/>
</dbReference>
<dbReference type="Proteomes" id="UP000324897">
    <property type="component" value="Unassembled WGS sequence"/>
</dbReference>
<evidence type="ECO:0008006" key="3">
    <source>
        <dbReference type="Google" id="ProtNLM"/>
    </source>
</evidence>
<dbReference type="Pfam" id="PF05056">
    <property type="entry name" value="DUF674"/>
    <property type="match status" value="2"/>
</dbReference>
<dbReference type="PANTHER" id="PTHR33103">
    <property type="entry name" value="OS01G0153900 PROTEIN"/>
    <property type="match status" value="1"/>
</dbReference>
<evidence type="ECO:0000313" key="2">
    <source>
        <dbReference type="Proteomes" id="UP000324897"/>
    </source>
</evidence>
<protein>
    <recommendedName>
        <fullName evidence="3">DUF674 domain-containing protein</fullName>
    </recommendedName>
</protein>
<accession>A0A5J9UF06</accession>
<keyword evidence="2" id="KW-1185">Reference proteome</keyword>
<dbReference type="AlphaFoldDB" id="A0A5J9UF06"/>
<dbReference type="EMBL" id="RWGY01000026">
    <property type="protein sequence ID" value="TVU21780.1"/>
    <property type="molecule type" value="Genomic_DNA"/>
</dbReference>
<dbReference type="PANTHER" id="PTHR33103:SF52">
    <property type="entry name" value="OS01G0154100 PROTEIN"/>
    <property type="match status" value="1"/>
</dbReference>
<comment type="caution">
    <text evidence="1">The sequence shown here is derived from an EMBL/GenBank/DDBJ whole genome shotgun (WGS) entry which is preliminary data.</text>
</comment>
<reference evidence="1 2" key="1">
    <citation type="journal article" date="2019" name="Sci. Rep.">
        <title>A high-quality genome of Eragrostis curvula grass provides insights into Poaceae evolution and supports new strategies to enhance forage quality.</title>
        <authorList>
            <person name="Carballo J."/>
            <person name="Santos B.A.C.M."/>
            <person name="Zappacosta D."/>
            <person name="Garbus I."/>
            <person name="Selva J.P."/>
            <person name="Gallo C.A."/>
            <person name="Diaz A."/>
            <person name="Albertini E."/>
            <person name="Caccamo M."/>
            <person name="Echenique V."/>
        </authorList>
    </citation>
    <scope>NUCLEOTIDE SEQUENCE [LARGE SCALE GENOMIC DNA]</scope>
    <source>
        <strain evidence="2">cv. Victoria</strain>
        <tissue evidence="1">Leaf</tissue>
    </source>
</reference>
<feature type="non-terminal residue" evidence="1">
    <location>
        <position position="1"/>
    </location>
</feature>
<proteinExistence type="predicted"/>